<sequence>MCGFCATIISAMLWPSLPQLATLPLFIMLAMVVIRHTPVLAGGLIALSWITTFNALLMSWDTSEYVDTIVVKGEIISLVNSNGDWISMDIMLIDSILPHSLARKLRLSWSKPPKVEVGQQWLLTIRPKPITSLLNQGGFNQQKYLLSKHIFAKGKVINGQLISENSDVRAELIKQLKPALKQYPSQDLMLALLVGDKSLMTNNRWLQLKNTGTGHLFAISGLHLSVACFWGYILCKTMLFQLFANQGRRNAVIAMLVCAFTAIAYAYLAGFSVSTQRALIMLLAYLSSWLFTRFSSSWERLLYALFIVLLIDPLSPLSASFWLSFMALVVILVTISSCLPTPLIKHPSEEVLEDIVAQTAFTSSYRFLLRAVQQWFIPFWAIQWRLALILGLLQASFFAGTSIISVAVNLLLVPWFSFVVIPLALLSLMLFIIGLGSGVEIDFTNIFWLANQTLEPAIFLLDNASKVSFAWLNLSNQWIAVLLSAMAGLWFFRQFRNIYWRITFGVMLLPMIILIFQKYVNEQNQQWKVHMLDVGQGMSVVIESNGRAIVYDTGASFGASFSYAERVVLPFLREKGISQVDYLVISHADNDHAGGVGVVMAAFPNTQVISDDSAKGAIDCRPKAFMWQAIKLEIVAPTFVTAGNNGSCVIRLSKAGNSILLTGDIEAAAELALLSDKAIVSQVMSAPHHGSKTSSSLGFINAVAPKLVLFPAGFNNRYGFPKEDVVARYHRLGIETLTTGEDGQLSVIFKHGSVDYYTYRSDFAPFWYNQVFRFGENENPE</sequence>
<evidence type="ECO:0000256" key="4">
    <source>
        <dbReference type="ARBA" id="ARBA00022989"/>
    </source>
</evidence>
<dbReference type="eggNOG" id="COG2333">
    <property type="taxonomic scope" value="Bacteria"/>
</dbReference>
<evidence type="ECO:0000313" key="8">
    <source>
        <dbReference type="EMBL" id="ACJ29022.1"/>
    </source>
</evidence>
<dbReference type="STRING" id="225849.swp_2276"/>
<accession>B8CNQ3</accession>
<dbReference type="HOGENOM" id="CLU_010363_3_0_6"/>
<name>B8CNQ3_SHEPW</name>
<dbReference type="CDD" id="cd07731">
    <property type="entry name" value="ComA-like_MBL-fold"/>
    <property type="match status" value="1"/>
</dbReference>
<feature type="transmembrane region" description="Helical" evidence="6">
    <location>
        <begin position="498"/>
        <end position="516"/>
    </location>
</feature>
<dbReference type="InterPro" id="IPR025405">
    <property type="entry name" value="DUF4131"/>
</dbReference>
<evidence type="ECO:0000256" key="5">
    <source>
        <dbReference type="ARBA" id="ARBA00023136"/>
    </source>
</evidence>
<dbReference type="eggNOG" id="COG0658">
    <property type="taxonomic scope" value="Bacteria"/>
</dbReference>
<dbReference type="InterPro" id="IPR004797">
    <property type="entry name" value="Competence_ComEC/Rec2"/>
</dbReference>
<feature type="transmembrane region" description="Helical" evidence="6">
    <location>
        <begin position="414"/>
        <end position="435"/>
    </location>
</feature>
<dbReference type="EMBL" id="CP000472">
    <property type="protein sequence ID" value="ACJ29022.1"/>
    <property type="molecule type" value="Genomic_DNA"/>
</dbReference>
<dbReference type="GO" id="GO:0005886">
    <property type="term" value="C:plasma membrane"/>
    <property type="evidence" value="ECO:0007669"/>
    <property type="project" value="UniProtKB-SubCell"/>
</dbReference>
<evidence type="ECO:0000256" key="2">
    <source>
        <dbReference type="ARBA" id="ARBA00022475"/>
    </source>
</evidence>
<evidence type="ECO:0000256" key="3">
    <source>
        <dbReference type="ARBA" id="ARBA00022692"/>
    </source>
</evidence>
<evidence type="ECO:0000256" key="1">
    <source>
        <dbReference type="ARBA" id="ARBA00004651"/>
    </source>
</evidence>
<proteinExistence type="predicted"/>
<dbReference type="InterPro" id="IPR035681">
    <property type="entry name" value="ComA-like_MBL"/>
</dbReference>
<dbReference type="PANTHER" id="PTHR30619:SF1">
    <property type="entry name" value="RECOMBINATION PROTEIN 2"/>
    <property type="match status" value="1"/>
</dbReference>
<keyword evidence="9" id="KW-1185">Reference proteome</keyword>
<gene>
    <name evidence="8" type="ordered locus">swp_2276</name>
</gene>
<keyword evidence="4 6" id="KW-1133">Transmembrane helix</keyword>
<protein>
    <submittedName>
        <fullName evidence="8">ComEC/Rec2-like protein:DNA internalization-like competence protein ComEC/Rec2</fullName>
    </submittedName>
</protein>
<dbReference type="AlphaFoldDB" id="B8CNQ3"/>
<dbReference type="PANTHER" id="PTHR30619">
    <property type="entry name" value="DNA INTERNALIZATION/COMPETENCE PROTEIN COMEC/REC2"/>
    <property type="match status" value="1"/>
</dbReference>
<dbReference type="SUPFAM" id="SSF56281">
    <property type="entry name" value="Metallo-hydrolase/oxidoreductase"/>
    <property type="match status" value="1"/>
</dbReference>
<comment type="subcellular location">
    <subcellularLocation>
        <location evidence="1">Cell membrane</location>
        <topology evidence="1">Multi-pass membrane protein</topology>
    </subcellularLocation>
</comment>
<dbReference type="Pfam" id="PF13567">
    <property type="entry name" value="DUF4131"/>
    <property type="match status" value="1"/>
</dbReference>
<feature type="transmembrane region" description="Helical" evidence="6">
    <location>
        <begin position="386"/>
        <end position="408"/>
    </location>
</feature>
<feature type="transmembrane region" description="Helical" evidence="6">
    <location>
        <begin position="214"/>
        <end position="233"/>
    </location>
</feature>
<evidence type="ECO:0000313" key="9">
    <source>
        <dbReference type="Proteomes" id="UP000000753"/>
    </source>
</evidence>
<dbReference type="Gene3D" id="3.60.15.10">
    <property type="entry name" value="Ribonuclease Z/Hydroxyacylglutathione hydrolase-like"/>
    <property type="match status" value="1"/>
</dbReference>
<dbReference type="KEGG" id="swp:swp_2276"/>
<dbReference type="InterPro" id="IPR036866">
    <property type="entry name" value="RibonucZ/Hydroxyglut_hydro"/>
</dbReference>
<dbReference type="NCBIfam" id="TIGR00360">
    <property type="entry name" value="ComEC_N-term"/>
    <property type="match status" value="1"/>
</dbReference>
<dbReference type="NCBIfam" id="TIGR00361">
    <property type="entry name" value="ComEC_Rec2"/>
    <property type="match status" value="1"/>
</dbReference>
<dbReference type="Pfam" id="PF00753">
    <property type="entry name" value="Lactamase_B"/>
    <property type="match status" value="1"/>
</dbReference>
<reference evidence="8 9" key="1">
    <citation type="journal article" date="2008" name="PLoS ONE">
        <title>Environmental adaptation: genomic analysis of the piezotolerant and psychrotolerant deep-sea iron reducing bacterium Shewanella piezotolerans WP3.</title>
        <authorList>
            <person name="Wang F."/>
            <person name="Wang J."/>
            <person name="Jian H."/>
            <person name="Zhang B."/>
            <person name="Li S."/>
            <person name="Wang F."/>
            <person name="Zeng X."/>
            <person name="Gao L."/>
            <person name="Bartlett D.H."/>
            <person name="Yu J."/>
            <person name="Hu S."/>
            <person name="Xiao X."/>
        </authorList>
    </citation>
    <scope>NUCLEOTIDE SEQUENCE [LARGE SCALE GENOMIC DNA]</scope>
    <source>
        <strain evidence="9">WP3 / JCM 13877</strain>
    </source>
</reference>
<feature type="domain" description="Metallo-beta-lactamase" evidence="7">
    <location>
        <begin position="536"/>
        <end position="713"/>
    </location>
</feature>
<dbReference type="Proteomes" id="UP000000753">
    <property type="component" value="Chromosome"/>
</dbReference>
<feature type="transmembrane region" description="Helical" evidence="6">
    <location>
        <begin position="469"/>
        <end position="492"/>
    </location>
</feature>
<dbReference type="Pfam" id="PF03772">
    <property type="entry name" value="Competence"/>
    <property type="match status" value="1"/>
</dbReference>
<dbReference type="InterPro" id="IPR001279">
    <property type="entry name" value="Metallo-B-lactamas"/>
</dbReference>
<evidence type="ECO:0000256" key="6">
    <source>
        <dbReference type="SAM" id="Phobius"/>
    </source>
</evidence>
<evidence type="ECO:0000259" key="7">
    <source>
        <dbReference type="SMART" id="SM00849"/>
    </source>
</evidence>
<dbReference type="RefSeq" id="WP_020912382.1">
    <property type="nucleotide sequence ID" value="NC_011566.1"/>
</dbReference>
<feature type="transmembrane region" description="Helical" evidence="6">
    <location>
        <begin position="28"/>
        <end position="50"/>
    </location>
</feature>
<feature type="transmembrane region" description="Helical" evidence="6">
    <location>
        <begin position="253"/>
        <end position="271"/>
    </location>
</feature>
<dbReference type="SMART" id="SM00849">
    <property type="entry name" value="Lactamase_B"/>
    <property type="match status" value="1"/>
</dbReference>
<organism evidence="8 9">
    <name type="scientific">Shewanella piezotolerans (strain WP3 / JCM 13877)</name>
    <dbReference type="NCBI Taxonomy" id="225849"/>
    <lineage>
        <taxon>Bacteria</taxon>
        <taxon>Pseudomonadati</taxon>
        <taxon>Pseudomonadota</taxon>
        <taxon>Gammaproteobacteria</taxon>
        <taxon>Alteromonadales</taxon>
        <taxon>Shewanellaceae</taxon>
        <taxon>Shewanella</taxon>
    </lineage>
</organism>
<feature type="transmembrane region" description="Helical" evidence="6">
    <location>
        <begin position="302"/>
        <end position="335"/>
    </location>
</feature>
<keyword evidence="3 6" id="KW-0812">Transmembrane</keyword>
<dbReference type="InterPro" id="IPR004477">
    <property type="entry name" value="ComEC_N"/>
</dbReference>
<keyword evidence="5 6" id="KW-0472">Membrane</keyword>
<keyword evidence="2" id="KW-1003">Cell membrane</keyword>
<dbReference type="InterPro" id="IPR052159">
    <property type="entry name" value="Competence_DNA_uptake"/>
</dbReference>
<dbReference type="GO" id="GO:0030420">
    <property type="term" value="P:establishment of competence for transformation"/>
    <property type="evidence" value="ECO:0007669"/>
    <property type="project" value="InterPro"/>
</dbReference>